<feature type="compositionally biased region" description="Polar residues" evidence="1">
    <location>
        <begin position="44"/>
        <end position="62"/>
    </location>
</feature>
<evidence type="ECO:0000313" key="3">
    <source>
        <dbReference type="Proteomes" id="UP001596099"/>
    </source>
</evidence>
<comment type="caution">
    <text evidence="2">The sequence shown here is derived from an EMBL/GenBank/DDBJ whole genome shotgun (WGS) entry which is preliminary data.</text>
</comment>
<dbReference type="AlphaFoldDB" id="A0ABD5RID4"/>
<dbReference type="EMBL" id="JBHSQH010000001">
    <property type="protein sequence ID" value="MFC5970064.1"/>
    <property type="molecule type" value="Genomic_DNA"/>
</dbReference>
<organism evidence="2 3">
    <name type="scientific">Halomarina salina</name>
    <dbReference type="NCBI Taxonomy" id="1872699"/>
    <lineage>
        <taxon>Archaea</taxon>
        <taxon>Methanobacteriati</taxon>
        <taxon>Methanobacteriota</taxon>
        <taxon>Stenosarchaea group</taxon>
        <taxon>Halobacteria</taxon>
        <taxon>Halobacteriales</taxon>
        <taxon>Natronomonadaceae</taxon>
        <taxon>Halomarina</taxon>
    </lineage>
</organism>
<feature type="region of interest" description="Disordered" evidence="1">
    <location>
        <begin position="1"/>
        <end position="74"/>
    </location>
</feature>
<name>A0ABD5RID4_9EURY</name>
<keyword evidence="3" id="KW-1185">Reference proteome</keyword>
<reference evidence="2 3" key="1">
    <citation type="journal article" date="2019" name="Int. J. Syst. Evol. Microbiol.">
        <title>The Global Catalogue of Microorganisms (GCM) 10K type strain sequencing project: providing services to taxonomists for standard genome sequencing and annotation.</title>
        <authorList>
            <consortium name="The Broad Institute Genomics Platform"/>
            <consortium name="The Broad Institute Genome Sequencing Center for Infectious Disease"/>
            <person name="Wu L."/>
            <person name="Ma J."/>
        </authorList>
    </citation>
    <scope>NUCLEOTIDE SEQUENCE [LARGE SCALE GENOMIC DNA]</scope>
    <source>
        <strain evidence="2 3">CGMCC 1.12543</strain>
    </source>
</reference>
<gene>
    <name evidence="2" type="ORF">ACFPYI_01850</name>
</gene>
<dbReference type="RefSeq" id="WP_247418697.1">
    <property type="nucleotide sequence ID" value="NZ_JALLGW010000002.1"/>
</dbReference>
<sequence length="74" mass="8102">MRDISNREASRMLRGLRDRLRRSENEDDPDSDVGYIATPPPDTEGSSDSVTASTANAGSGQWDSADWDLSEWGA</sequence>
<feature type="compositionally biased region" description="Basic and acidic residues" evidence="1">
    <location>
        <begin position="1"/>
        <end position="24"/>
    </location>
</feature>
<evidence type="ECO:0000313" key="2">
    <source>
        <dbReference type="EMBL" id="MFC5970064.1"/>
    </source>
</evidence>
<evidence type="ECO:0000256" key="1">
    <source>
        <dbReference type="SAM" id="MobiDB-lite"/>
    </source>
</evidence>
<protein>
    <submittedName>
        <fullName evidence="2">Uncharacterized protein</fullName>
    </submittedName>
</protein>
<dbReference type="Proteomes" id="UP001596099">
    <property type="component" value="Unassembled WGS sequence"/>
</dbReference>
<feature type="compositionally biased region" description="Acidic residues" evidence="1">
    <location>
        <begin position="65"/>
        <end position="74"/>
    </location>
</feature>
<accession>A0ABD5RID4</accession>
<proteinExistence type="predicted"/>